<dbReference type="AlphaFoldDB" id="B8F6G4"/>
<protein>
    <submittedName>
        <fullName evidence="1">Uncharacterized protein</fullName>
    </submittedName>
</protein>
<dbReference type="Proteomes" id="UP000006743">
    <property type="component" value="Chromosome"/>
</dbReference>
<dbReference type="GeneID" id="77101064"/>
<gene>
    <name evidence="1" type="ordered locus">HAPS_1329</name>
</gene>
<reference evidence="1 2" key="1">
    <citation type="journal article" date="2009" name="J. Bacteriol.">
        <title>Complete genome sequence of Haemophilus parasuis SH0165.</title>
        <authorList>
            <person name="Yue M."/>
            <person name="Yang F."/>
            <person name="Yang J."/>
            <person name="Bei W."/>
            <person name="Cai X."/>
            <person name="Chen L."/>
            <person name="Dong J."/>
            <person name="Zhou R."/>
            <person name="Jin M."/>
            <person name="Jin Q."/>
            <person name="Chen H."/>
        </authorList>
    </citation>
    <scope>NUCLEOTIDE SEQUENCE [LARGE SCALE GENOMIC DNA]</scope>
    <source>
        <strain evidence="1 2">SH0165</strain>
    </source>
</reference>
<keyword evidence="2" id="KW-1185">Reference proteome</keyword>
<proteinExistence type="predicted"/>
<sequence>MNAQQFSFKLYSRLINNRSQLLISLQDLYIAIDKAFQYLAH</sequence>
<evidence type="ECO:0000313" key="2">
    <source>
        <dbReference type="Proteomes" id="UP000006743"/>
    </source>
</evidence>
<name>B8F6G4_GLAP5</name>
<organism evidence="1 2">
    <name type="scientific">Glaesserella parasuis serovar 5 (strain SH0165)</name>
    <name type="common">Haemophilus parasuis</name>
    <dbReference type="NCBI Taxonomy" id="557723"/>
    <lineage>
        <taxon>Bacteria</taxon>
        <taxon>Pseudomonadati</taxon>
        <taxon>Pseudomonadota</taxon>
        <taxon>Gammaproteobacteria</taxon>
        <taxon>Pasteurellales</taxon>
        <taxon>Pasteurellaceae</taxon>
        <taxon>Glaesserella</taxon>
    </lineage>
</organism>
<dbReference type="RefSeq" id="WP_010786080.1">
    <property type="nucleotide sequence ID" value="NC_011852.1"/>
</dbReference>
<evidence type="ECO:0000313" key="1">
    <source>
        <dbReference type="EMBL" id="ACL32916.1"/>
    </source>
</evidence>
<dbReference type="KEGG" id="hap:HAPS_1329"/>
<dbReference type="STRING" id="557723.HAPS_1329"/>
<dbReference type="HOGENOM" id="CLU_3270854_0_0_6"/>
<dbReference type="EMBL" id="CP001321">
    <property type="protein sequence ID" value="ACL32916.1"/>
    <property type="molecule type" value="Genomic_DNA"/>
</dbReference>
<accession>B8F6G4</accession>